<proteinExistence type="predicted"/>
<reference evidence="2" key="1">
    <citation type="submission" date="2022-11" db="UniProtKB">
        <authorList>
            <consortium name="WormBaseParasite"/>
        </authorList>
    </citation>
    <scope>IDENTIFICATION</scope>
</reference>
<name>A0A915HX17_ROMCU</name>
<evidence type="ECO:0000313" key="1">
    <source>
        <dbReference type="Proteomes" id="UP000887565"/>
    </source>
</evidence>
<sequence>MPLKSSGPASPAVALRNLYTGRSLDYRDVPESPFKYFSLLFTGFSDIFCIEYRQILDEIKSLSTFYFFSSTKKSPGQSTTSDNEVVPSSFIVGRNNLDYPSPRGTDEYSSDDYYSTVDVEPSATSRGGDCTLCGETIIKMRRDYYQYWICNLCSKAAVANPILYKRI</sequence>
<organism evidence="1 2">
    <name type="scientific">Romanomermis culicivorax</name>
    <name type="common">Nematode worm</name>
    <dbReference type="NCBI Taxonomy" id="13658"/>
    <lineage>
        <taxon>Eukaryota</taxon>
        <taxon>Metazoa</taxon>
        <taxon>Ecdysozoa</taxon>
        <taxon>Nematoda</taxon>
        <taxon>Enoplea</taxon>
        <taxon>Dorylaimia</taxon>
        <taxon>Mermithida</taxon>
        <taxon>Mermithoidea</taxon>
        <taxon>Mermithidae</taxon>
        <taxon>Romanomermis</taxon>
    </lineage>
</organism>
<dbReference type="WBParaSite" id="nRc.2.0.1.t05856-RA">
    <property type="protein sequence ID" value="nRc.2.0.1.t05856-RA"/>
    <property type="gene ID" value="nRc.2.0.1.g05856"/>
</dbReference>
<keyword evidence="1" id="KW-1185">Reference proteome</keyword>
<dbReference type="AlphaFoldDB" id="A0A915HX17"/>
<accession>A0A915HX17</accession>
<protein>
    <submittedName>
        <fullName evidence="2">Uncharacterized protein</fullName>
    </submittedName>
</protein>
<dbReference type="Proteomes" id="UP000887565">
    <property type="component" value="Unplaced"/>
</dbReference>
<evidence type="ECO:0000313" key="2">
    <source>
        <dbReference type="WBParaSite" id="nRc.2.0.1.t05856-RA"/>
    </source>
</evidence>